<evidence type="ECO:0000313" key="1">
    <source>
        <dbReference type="EMBL" id="MBN7822748.1"/>
    </source>
</evidence>
<gene>
    <name evidence="1" type="ORF">J0A65_22990</name>
</gene>
<reference evidence="1 2" key="1">
    <citation type="submission" date="2021-03" db="EMBL/GenBank/DDBJ databases">
        <title>novel species isolated from a fishpond in China.</title>
        <authorList>
            <person name="Lu H."/>
            <person name="Cai Z."/>
        </authorList>
    </citation>
    <scope>NUCLEOTIDE SEQUENCE [LARGE SCALE GENOMIC DNA]</scope>
    <source>
        <strain evidence="1 2">Y57</strain>
    </source>
</reference>
<dbReference type="Proteomes" id="UP000663992">
    <property type="component" value="Unassembled WGS sequence"/>
</dbReference>
<dbReference type="EMBL" id="JAFKCS010000168">
    <property type="protein sequence ID" value="MBN7822748.1"/>
    <property type="molecule type" value="Genomic_DNA"/>
</dbReference>
<comment type="caution">
    <text evidence="1">The sequence shown here is derived from an EMBL/GenBank/DDBJ whole genome shotgun (WGS) entry which is preliminary data.</text>
</comment>
<protein>
    <submittedName>
        <fullName evidence="1">Uncharacterized protein</fullName>
    </submittedName>
</protein>
<sequence>MREAWRRGANQSQTMDMHGVAPTGLRKVFAFSTSAAGKSAEIGQAWSLRNGLTPLVHEGYDSIVIREELLCA</sequence>
<organism evidence="1 2">
    <name type="scientific">Bowmanella yangjiangensis</name>
    <dbReference type="NCBI Taxonomy" id="2811230"/>
    <lineage>
        <taxon>Bacteria</taxon>
        <taxon>Pseudomonadati</taxon>
        <taxon>Pseudomonadota</taxon>
        <taxon>Gammaproteobacteria</taxon>
        <taxon>Alteromonadales</taxon>
        <taxon>Alteromonadaceae</taxon>
        <taxon>Bowmanella</taxon>
    </lineage>
</organism>
<feature type="non-terminal residue" evidence="1">
    <location>
        <position position="72"/>
    </location>
</feature>
<name>A0ABS3D043_9ALTE</name>
<dbReference type="RefSeq" id="WP_206596626.1">
    <property type="nucleotide sequence ID" value="NZ_JAFKCS010000168.1"/>
</dbReference>
<evidence type="ECO:0000313" key="2">
    <source>
        <dbReference type="Proteomes" id="UP000663992"/>
    </source>
</evidence>
<keyword evidence="2" id="KW-1185">Reference proteome</keyword>
<accession>A0ABS3D043</accession>
<proteinExistence type="predicted"/>